<dbReference type="Gene3D" id="3.20.20.140">
    <property type="entry name" value="Metal-dependent hydrolases"/>
    <property type="match status" value="1"/>
</dbReference>
<evidence type="ECO:0000256" key="8">
    <source>
        <dbReference type="RuleBase" id="RU366009"/>
    </source>
</evidence>
<dbReference type="GO" id="GO:0006147">
    <property type="term" value="P:guanine catabolic process"/>
    <property type="evidence" value="ECO:0007669"/>
    <property type="project" value="UniProtKB-UniRule"/>
</dbReference>
<dbReference type="PANTHER" id="PTHR11271">
    <property type="entry name" value="GUANINE DEAMINASE"/>
    <property type="match status" value="1"/>
</dbReference>
<dbReference type="GO" id="GO:0008892">
    <property type="term" value="F:guanine deaminase activity"/>
    <property type="evidence" value="ECO:0007669"/>
    <property type="project" value="UniProtKB-UniRule"/>
</dbReference>
<name>A0AA38NZ28_9AGAR</name>
<dbReference type="InterPro" id="IPR011059">
    <property type="entry name" value="Metal-dep_hydrolase_composite"/>
</dbReference>
<dbReference type="GO" id="GO:0005829">
    <property type="term" value="C:cytosol"/>
    <property type="evidence" value="ECO:0007669"/>
    <property type="project" value="TreeGrafter"/>
</dbReference>
<dbReference type="SUPFAM" id="SSF51556">
    <property type="entry name" value="Metallo-dependent hydrolases"/>
    <property type="match status" value="1"/>
</dbReference>
<keyword evidence="5 8" id="KW-0862">Zinc</keyword>
<organism evidence="11 12">
    <name type="scientific">Lentinula raphanica</name>
    <dbReference type="NCBI Taxonomy" id="153919"/>
    <lineage>
        <taxon>Eukaryota</taxon>
        <taxon>Fungi</taxon>
        <taxon>Dikarya</taxon>
        <taxon>Basidiomycota</taxon>
        <taxon>Agaricomycotina</taxon>
        <taxon>Agaricomycetes</taxon>
        <taxon>Agaricomycetidae</taxon>
        <taxon>Agaricales</taxon>
        <taxon>Marasmiineae</taxon>
        <taxon>Omphalotaceae</taxon>
        <taxon>Lentinula</taxon>
    </lineage>
</organism>
<dbReference type="Proteomes" id="UP001163846">
    <property type="component" value="Unassembled WGS sequence"/>
</dbReference>
<dbReference type="InterPro" id="IPR051607">
    <property type="entry name" value="Metallo-dep_hydrolases"/>
</dbReference>
<feature type="region of interest" description="Disordered" evidence="9">
    <location>
        <begin position="431"/>
        <end position="450"/>
    </location>
</feature>
<evidence type="ECO:0000313" key="12">
    <source>
        <dbReference type="Proteomes" id="UP001163846"/>
    </source>
</evidence>
<accession>A0AA38NZ28</accession>
<comment type="cofactor">
    <cofactor evidence="8">
        <name>Zn(2+)</name>
        <dbReference type="ChEBI" id="CHEBI:29105"/>
    </cofactor>
    <text evidence="8">Binds 1 zinc ion per subunit.</text>
</comment>
<keyword evidence="12" id="KW-1185">Reference proteome</keyword>
<dbReference type="EC" id="3.5.4.3" evidence="8"/>
<evidence type="ECO:0000313" key="11">
    <source>
        <dbReference type="EMBL" id="KAJ3833299.1"/>
    </source>
</evidence>
<evidence type="ECO:0000256" key="7">
    <source>
        <dbReference type="ARBA" id="ARBA00056079"/>
    </source>
</evidence>
<dbReference type="GO" id="GO:0008270">
    <property type="term" value="F:zinc ion binding"/>
    <property type="evidence" value="ECO:0007669"/>
    <property type="project" value="UniProtKB-UniRule"/>
</dbReference>
<reference evidence="11" key="1">
    <citation type="submission" date="2022-08" db="EMBL/GenBank/DDBJ databases">
        <authorList>
            <consortium name="DOE Joint Genome Institute"/>
            <person name="Min B."/>
            <person name="Riley R."/>
            <person name="Sierra-Patev S."/>
            <person name="Naranjo-Ortiz M."/>
            <person name="Looney B."/>
            <person name="Konkel Z."/>
            <person name="Slot J.C."/>
            <person name="Sakamoto Y."/>
            <person name="Steenwyk J.L."/>
            <person name="Rokas A."/>
            <person name="Carro J."/>
            <person name="Camarero S."/>
            <person name="Ferreira P."/>
            <person name="Molpeceres G."/>
            <person name="Ruiz-Duenas F.J."/>
            <person name="Serrano A."/>
            <person name="Henrissat B."/>
            <person name="Drula E."/>
            <person name="Hughes K.W."/>
            <person name="Mata J.L."/>
            <person name="Ishikawa N.K."/>
            <person name="Vargas-Isla R."/>
            <person name="Ushijima S."/>
            <person name="Smith C.A."/>
            <person name="Ahrendt S."/>
            <person name="Andreopoulos W."/>
            <person name="He G."/>
            <person name="Labutti K."/>
            <person name="Lipzen A."/>
            <person name="Ng V."/>
            <person name="Sandor L."/>
            <person name="Barry K."/>
            <person name="Martinez A.T."/>
            <person name="Xiao Y."/>
            <person name="Gibbons J.G."/>
            <person name="Terashima K."/>
            <person name="Hibbett D.S."/>
            <person name="Grigoriev I.V."/>
        </authorList>
    </citation>
    <scope>NUCLEOTIDE SEQUENCE</scope>
    <source>
        <strain evidence="11">TFB9207</strain>
    </source>
</reference>
<dbReference type="SUPFAM" id="SSF51338">
    <property type="entry name" value="Composite domain of metallo-dependent hydrolases"/>
    <property type="match status" value="1"/>
</dbReference>
<comment type="function">
    <text evidence="7 8">Catalyzes the hydrolytic deamination of guanine, producing xanthine and ammonia.</text>
</comment>
<proteinExistence type="inferred from homology"/>
<evidence type="ECO:0000256" key="1">
    <source>
        <dbReference type="ARBA" id="ARBA00004984"/>
    </source>
</evidence>
<dbReference type="AlphaFoldDB" id="A0AA38NZ28"/>
<dbReference type="Gene3D" id="2.30.40.10">
    <property type="entry name" value="Urease, subunit C, domain 1"/>
    <property type="match status" value="1"/>
</dbReference>
<dbReference type="EMBL" id="MU806727">
    <property type="protein sequence ID" value="KAJ3833299.1"/>
    <property type="molecule type" value="Genomic_DNA"/>
</dbReference>
<dbReference type="FunFam" id="3.20.20.140:FF:000022">
    <property type="entry name" value="Guanine deaminase"/>
    <property type="match status" value="1"/>
</dbReference>
<comment type="pathway">
    <text evidence="1 8">Purine metabolism; guanine degradation; xanthine from guanine: step 1/1.</text>
</comment>
<evidence type="ECO:0000256" key="9">
    <source>
        <dbReference type="SAM" id="MobiDB-lite"/>
    </source>
</evidence>
<evidence type="ECO:0000256" key="2">
    <source>
        <dbReference type="ARBA" id="ARBA00006745"/>
    </source>
</evidence>
<dbReference type="NCBIfam" id="TIGR02967">
    <property type="entry name" value="guan_deamin"/>
    <property type="match status" value="1"/>
</dbReference>
<feature type="domain" description="Amidohydrolase-related" evidence="10">
    <location>
        <begin position="73"/>
        <end position="483"/>
    </location>
</feature>
<evidence type="ECO:0000256" key="6">
    <source>
        <dbReference type="ARBA" id="ARBA00051148"/>
    </source>
</evidence>
<protein>
    <recommendedName>
        <fullName evidence="8">Guanine deaminase</fullName>
        <shortName evidence="8">Guanase</shortName>
        <ecNumber evidence="8">3.5.4.3</ecNumber>
    </recommendedName>
    <alternativeName>
        <fullName evidence="8">Guanine aminohydrolase</fullName>
    </alternativeName>
</protein>
<feature type="compositionally biased region" description="Polar residues" evidence="9">
    <location>
        <begin position="435"/>
        <end position="450"/>
    </location>
</feature>
<dbReference type="Pfam" id="PF01979">
    <property type="entry name" value="Amidohydro_1"/>
    <property type="match status" value="1"/>
</dbReference>
<evidence type="ECO:0000256" key="4">
    <source>
        <dbReference type="ARBA" id="ARBA00022801"/>
    </source>
</evidence>
<sequence>MSLRVTVYYGSLINPTTLDSYEANTNCLIAVNAHGNIDWIVHDVEPSAIQQTLLQKGLLIDDITFTALQDGQFMMPGLVDTHTHAPQVPNLGTGYQYELLDWLETFTFPMESNFKDVAFAKRMYPSIVKKFIAAGTTTCCYYGTLHLESNKVLAEIVHSLGQRALIGKCNMDRNCPSYYIESSSSQSISDTQEFISYVRSLPPGPSDDPDRPLIYPVLTPRFAISCTKELLSSLKSLVHADTHLHIQTHISENLKEIQFTKELYPESDHYAGVYDLYGLLRNNTILAHAIWLQDKEIDLVKERKAGISHCPTSNFNLRSGMAPIGKYLDRGLKVGLGTDASGGFSHSMLVAMRNASITSSVIALQHNPTNAAIDEGKFTNRQLPLATLFYLATKGSAEVCDLDKQIGSLEAGKSFDALIVDVTGIGSTDLERQADVNQDPRNASTTGMSSHMSSRAMLEGMLEKFVFCGDDRNVSAVFVQGKLIGGTSVAGAST</sequence>
<keyword evidence="3 8" id="KW-0479">Metal-binding</keyword>
<gene>
    <name evidence="11" type="ORF">F5878DRAFT_665769</name>
</gene>
<comment type="similarity">
    <text evidence="2 8">Belongs to the metallo-dependent hydrolases superfamily. ATZ/TRZ family.</text>
</comment>
<dbReference type="PANTHER" id="PTHR11271:SF6">
    <property type="entry name" value="GUANINE DEAMINASE"/>
    <property type="match status" value="1"/>
</dbReference>
<evidence type="ECO:0000256" key="3">
    <source>
        <dbReference type="ARBA" id="ARBA00022723"/>
    </source>
</evidence>
<evidence type="ECO:0000256" key="5">
    <source>
        <dbReference type="ARBA" id="ARBA00022833"/>
    </source>
</evidence>
<keyword evidence="4 8" id="KW-0378">Hydrolase</keyword>
<evidence type="ECO:0000259" key="10">
    <source>
        <dbReference type="Pfam" id="PF01979"/>
    </source>
</evidence>
<comment type="caution">
    <text evidence="11">The sequence shown here is derived from an EMBL/GenBank/DDBJ whole genome shotgun (WGS) entry which is preliminary data.</text>
</comment>
<dbReference type="InterPro" id="IPR006680">
    <property type="entry name" value="Amidohydro-rel"/>
</dbReference>
<dbReference type="InterPro" id="IPR032466">
    <property type="entry name" value="Metal_Hydrolase"/>
</dbReference>
<dbReference type="InterPro" id="IPR014311">
    <property type="entry name" value="Guanine_deaminase"/>
</dbReference>
<comment type="catalytic activity">
    <reaction evidence="6 8">
        <text>guanine + H2O + H(+) = xanthine + NH4(+)</text>
        <dbReference type="Rhea" id="RHEA:14665"/>
        <dbReference type="ChEBI" id="CHEBI:15377"/>
        <dbReference type="ChEBI" id="CHEBI:15378"/>
        <dbReference type="ChEBI" id="CHEBI:16235"/>
        <dbReference type="ChEBI" id="CHEBI:17712"/>
        <dbReference type="ChEBI" id="CHEBI:28938"/>
        <dbReference type="EC" id="3.5.4.3"/>
    </reaction>
</comment>